<evidence type="ECO:0000313" key="9">
    <source>
        <dbReference type="Proteomes" id="UP000663872"/>
    </source>
</evidence>
<dbReference type="SUPFAM" id="SSF56399">
    <property type="entry name" value="ADP-ribosylation"/>
    <property type="match status" value="1"/>
</dbReference>
<name>A0A817WPB4_9BILA</name>
<evidence type="ECO:0000256" key="3">
    <source>
        <dbReference type="ARBA" id="ARBA00022679"/>
    </source>
</evidence>
<dbReference type="EC" id="2.4.2.31" evidence="6"/>
<reference evidence="7" key="1">
    <citation type="submission" date="2021-02" db="EMBL/GenBank/DDBJ databases">
        <authorList>
            <person name="Nowell W R."/>
        </authorList>
    </citation>
    <scope>NUCLEOTIDE SEQUENCE</scope>
</reference>
<proteinExistence type="inferred from homology"/>
<keyword evidence="3 6" id="KW-0808">Transferase</keyword>
<sequence>MLTALGCLPSIRLTIYRGVKLNLVDEYPVGQTFVWWCFSPCTSSVITLQSEQFLGKTDTRIMFIIDCCSGNDIRRHSYFETENEVLLPAARQFKIVGYLDSGNDLHIIQLQETEALFHLIELVPKMSAPAVSHSNQPEILTKSTQ</sequence>
<comment type="similarity">
    <text evidence="1 6">Belongs to the Arg-specific ADP-ribosyltransferase family.</text>
</comment>
<protein>
    <recommendedName>
        <fullName evidence="6">NAD(P)(+)--arginine ADP-ribosyltransferase</fullName>
        <ecNumber evidence="6">2.4.2.31</ecNumber>
    </recommendedName>
    <alternativeName>
        <fullName evidence="6">Mono(ADP-ribosyl)transferase</fullName>
    </alternativeName>
</protein>
<dbReference type="Gene3D" id="3.90.176.10">
    <property type="entry name" value="Toxin ADP-ribosyltransferase, Chain A, domain 1"/>
    <property type="match status" value="1"/>
</dbReference>
<evidence type="ECO:0000256" key="5">
    <source>
        <dbReference type="ARBA" id="ARBA00047597"/>
    </source>
</evidence>
<evidence type="ECO:0000256" key="4">
    <source>
        <dbReference type="ARBA" id="ARBA00022695"/>
    </source>
</evidence>
<comment type="catalytic activity">
    <reaction evidence="5 6">
        <text>L-arginyl-[protein] + NAD(+) = N(omega)-(ADP-D-ribosyl)-L-arginyl-[protein] + nicotinamide + H(+)</text>
        <dbReference type="Rhea" id="RHEA:19149"/>
        <dbReference type="Rhea" id="RHEA-COMP:10532"/>
        <dbReference type="Rhea" id="RHEA-COMP:15087"/>
        <dbReference type="ChEBI" id="CHEBI:15378"/>
        <dbReference type="ChEBI" id="CHEBI:17154"/>
        <dbReference type="ChEBI" id="CHEBI:29965"/>
        <dbReference type="ChEBI" id="CHEBI:57540"/>
        <dbReference type="ChEBI" id="CHEBI:142554"/>
        <dbReference type="EC" id="2.4.2.31"/>
    </reaction>
</comment>
<dbReference type="InterPro" id="IPR000768">
    <property type="entry name" value="ART"/>
</dbReference>
<gene>
    <name evidence="7" type="ORF">GRG538_LOCUS6200</name>
    <name evidence="8" type="ORF">QYT958_LOCUS5592</name>
</gene>
<dbReference type="EMBL" id="CAJOBR010000468">
    <property type="protein sequence ID" value="CAF4512704.1"/>
    <property type="molecule type" value="Genomic_DNA"/>
</dbReference>
<keyword evidence="6" id="KW-0520">NAD</keyword>
<comment type="caution">
    <text evidence="7">The sequence shown here is derived from an EMBL/GenBank/DDBJ whole genome shotgun (WGS) entry which is preliminary data.</text>
</comment>
<keyword evidence="6" id="KW-0521">NADP</keyword>
<evidence type="ECO:0000313" key="7">
    <source>
        <dbReference type="EMBL" id="CAF3358497.1"/>
    </source>
</evidence>
<dbReference type="AlphaFoldDB" id="A0A817WPB4"/>
<dbReference type="Proteomes" id="UP000663848">
    <property type="component" value="Unassembled WGS sequence"/>
</dbReference>
<dbReference type="Proteomes" id="UP000663872">
    <property type="component" value="Unassembled WGS sequence"/>
</dbReference>
<dbReference type="GO" id="GO:0016779">
    <property type="term" value="F:nucleotidyltransferase activity"/>
    <property type="evidence" value="ECO:0007669"/>
    <property type="project" value="UniProtKB-KW"/>
</dbReference>
<evidence type="ECO:0000256" key="6">
    <source>
        <dbReference type="RuleBase" id="RU361228"/>
    </source>
</evidence>
<organism evidence="7 9">
    <name type="scientific">Rotaria socialis</name>
    <dbReference type="NCBI Taxonomy" id="392032"/>
    <lineage>
        <taxon>Eukaryota</taxon>
        <taxon>Metazoa</taxon>
        <taxon>Spiralia</taxon>
        <taxon>Gnathifera</taxon>
        <taxon>Rotifera</taxon>
        <taxon>Eurotatoria</taxon>
        <taxon>Bdelloidea</taxon>
        <taxon>Philodinida</taxon>
        <taxon>Philodinidae</taxon>
        <taxon>Rotaria</taxon>
    </lineage>
</organism>
<evidence type="ECO:0000313" key="8">
    <source>
        <dbReference type="EMBL" id="CAF4512704.1"/>
    </source>
</evidence>
<keyword evidence="2 6" id="KW-0328">Glycosyltransferase</keyword>
<evidence type="ECO:0000256" key="2">
    <source>
        <dbReference type="ARBA" id="ARBA00022676"/>
    </source>
</evidence>
<dbReference type="Pfam" id="PF01129">
    <property type="entry name" value="ART"/>
    <property type="match status" value="1"/>
</dbReference>
<keyword evidence="4" id="KW-0548">Nucleotidyltransferase</keyword>
<dbReference type="GO" id="GO:0106274">
    <property type="term" value="F:NAD+-protein-arginine ADP-ribosyltransferase activity"/>
    <property type="evidence" value="ECO:0007669"/>
    <property type="project" value="UniProtKB-EC"/>
</dbReference>
<accession>A0A817WPB4</accession>
<evidence type="ECO:0000256" key="1">
    <source>
        <dbReference type="ARBA" id="ARBA00009558"/>
    </source>
</evidence>
<dbReference type="EMBL" id="CAJNYT010000616">
    <property type="protein sequence ID" value="CAF3358497.1"/>
    <property type="molecule type" value="Genomic_DNA"/>
</dbReference>